<evidence type="ECO:0000313" key="3">
    <source>
        <dbReference type="Proteomes" id="UP001501115"/>
    </source>
</evidence>
<evidence type="ECO:0000256" key="1">
    <source>
        <dbReference type="SAM" id="MobiDB-lite"/>
    </source>
</evidence>
<dbReference type="EMBL" id="BAABET010000005">
    <property type="protein sequence ID" value="GAA4314187.1"/>
    <property type="molecule type" value="Genomic_DNA"/>
</dbReference>
<feature type="compositionally biased region" description="Low complexity" evidence="1">
    <location>
        <begin position="80"/>
        <end position="90"/>
    </location>
</feature>
<protein>
    <submittedName>
        <fullName evidence="2">Lipoprotein</fullName>
    </submittedName>
</protein>
<comment type="caution">
    <text evidence="2">The sequence shown here is derived from an EMBL/GenBank/DDBJ whole genome shotgun (WGS) entry which is preliminary data.</text>
</comment>
<feature type="region of interest" description="Disordered" evidence="1">
    <location>
        <begin position="1"/>
        <end position="23"/>
    </location>
</feature>
<accession>A0ABP8FZH0</accession>
<feature type="compositionally biased region" description="Polar residues" evidence="1">
    <location>
        <begin position="13"/>
        <end position="23"/>
    </location>
</feature>
<sequence length="251" mass="26582">MPALTLCAKTAGAKNQESSDNVASLELTSPQRESHVNRPARLAAAVLTASMAVLMTACGSGGGDSTSDPIEGADSGDGKTSASPAASTSPGGVKRPEITLSKDFQADFQTWTNSDPKLQAILNDGREQLRAKYAAVINSDLNSQAVAFYSSEATQVSARKWIKQFVQDDDDIIGKVTAFNPKALISDTGSGVLFYCVDERQASTKNRKTGKVVKTPDKPESVLQYRTRLDKTSQGVWKTTSVTVVAGGCSR</sequence>
<reference evidence="3" key="1">
    <citation type="journal article" date="2019" name="Int. J. Syst. Evol. Microbiol.">
        <title>The Global Catalogue of Microorganisms (GCM) 10K type strain sequencing project: providing services to taxonomists for standard genome sequencing and annotation.</title>
        <authorList>
            <consortium name="The Broad Institute Genomics Platform"/>
            <consortium name="The Broad Institute Genome Sequencing Center for Infectious Disease"/>
            <person name="Wu L."/>
            <person name="Ma J."/>
        </authorList>
    </citation>
    <scope>NUCLEOTIDE SEQUENCE [LARGE SCALE GENOMIC DNA]</scope>
    <source>
        <strain evidence="3">JCM 31290</strain>
    </source>
</reference>
<name>A0ABP8FZH0_9ACTN</name>
<keyword evidence="3" id="KW-1185">Reference proteome</keyword>
<dbReference type="Proteomes" id="UP001501115">
    <property type="component" value="Unassembled WGS sequence"/>
</dbReference>
<evidence type="ECO:0000313" key="2">
    <source>
        <dbReference type="EMBL" id="GAA4314187.1"/>
    </source>
</evidence>
<organism evidence="2 3">
    <name type="scientific">Streptomyces venetus</name>
    <dbReference type="NCBI Taxonomy" id="1701086"/>
    <lineage>
        <taxon>Bacteria</taxon>
        <taxon>Bacillati</taxon>
        <taxon>Actinomycetota</taxon>
        <taxon>Actinomycetes</taxon>
        <taxon>Kitasatosporales</taxon>
        <taxon>Streptomycetaceae</taxon>
        <taxon>Streptomyces</taxon>
    </lineage>
</organism>
<feature type="region of interest" description="Disordered" evidence="1">
    <location>
        <begin position="60"/>
        <end position="96"/>
    </location>
</feature>
<proteinExistence type="predicted"/>
<keyword evidence="2" id="KW-0449">Lipoprotein</keyword>
<gene>
    <name evidence="2" type="ORF">GCM10023086_35370</name>
</gene>